<accession>A0A7J6AKF9</accession>
<proteinExistence type="predicted"/>
<keyword evidence="2" id="KW-1185">Reference proteome</keyword>
<dbReference type="Proteomes" id="UP000593565">
    <property type="component" value="Unassembled WGS sequence"/>
</dbReference>
<organism evidence="1 2">
    <name type="scientific">Ameiurus melas</name>
    <name type="common">Black bullhead</name>
    <name type="synonym">Silurus melas</name>
    <dbReference type="NCBI Taxonomy" id="219545"/>
    <lineage>
        <taxon>Eukaryota</taxon>
        <taxon>Metazoa</taxon>
        <taxon>Chordata</taxon>
        <taxon>Craniata</taxon>
        <taxon>Vertebrata</taxon>
        <taxon>Euteleostomi</taxon>
        <taxon>Actinopterygii</taxon>
        <taxon>Neopterygii</taxon>
        <taxon>Teleostei</taxon>
        <taxon>Ostariophysi</taxon>
        <taxon>Siluriformes</taxon>
        <taxon>Ictaluridae</taxon>
        <taxon>Ameiurus</taxon>
    </lineage>
</organism>
<comment type="caution">
    <text evidence="1">The sequence shown here is derived from an EMBL/GenBank/DDBJ whole genome shotgun (WGS) entry which is preliminary data.</text>
</comment>
<reference evidence="1 2" key="1">
    <citation type="submission" date="2020-02" db="EMBL/GenBank/DDBJ databases">
        <title>A chromosome-scale genome assembly of the black bullhead catfish (Ameiurus melas).</title>
        <authorList>
            <person name="Wen M."/>
            <person name="Zham M."/>
            <person name="Cabau C."/>
            <person name="Klopp C."/>
            <person name="Donnadieu C."/>
            <person name="Roques C."/>
            <person name="Bouchez O."/>
            <person name="Lampietro C."/>
            <person name="Jouanno E."/>
            <person name="Herpin A."/>
            <person name="Louis A."/>
            <person name="Berthelot C."/>
            <person name="Parey E."/>
            <person name="Roest-Crollius H."/>
            <person name="Braasch I."/>
            <person name="Postlethwait J."/>
            <person name="Robinson-Rechavi M."/>
            <person name="Echchiki A."/>
            <person name="Begum T."/>
            <person name="Montfort J."/>
            <person name="Schartl M."/>
            <person name="Bobe J."/>
            <person name="Guiguen Y."/>
        </authorList>
    </citation>
    <scope>NUCLEOTIDE SEQUENCE [LARGE SCALE GENOMIC DNA]</scope>
    <source>
        <strain evidence="1">M_S1</strain>
        <tissue evidence="1">Blood</tissue>
    </source>
</reference>
<evidence type="ECO:0000313" key="1">
    <source>
        <dbReference type="EMBL" id="KAF4082577.1"/>
    </source>
</evidence>
<gene>
    <name evidence="1" type="ORF">AMELA_G00153240</name>
</gene>
<dbReference type="AlphaFoldDB" id="A0A7J6AKF9"/>
<sequence length="212" mass="23788">MCTSSVSRYSIPHEWKGAFLYPPSGVGVVGFSRQILQSPDGVVLAVQPLRASPSGWCWVRRWAVCFAPVRQLGKERFSYATRRVLVHHDSQYACTTTVNSMPYVIWQIITIQPYPNIQVSTSKVVQCKDTTIPLQCCVQDMYQVEWNISCTSPSTGSPAGCILCDYTIKQNDCQNDKQEIQVTCKLKNPINGIRTQSYNSRSIIVNVTNKGE</sequence>
<dbReference type="EMBL" id="JAAGNN010000012">
    <property type="protein sequence ID" value="KAF4082577.1"/>
    <property type="molecule type" value="Genomic_DNA"/>
</dbReference>
<name>A0A7J6AKF9_AMEME</name>
<evidence type="ECO:0000313" key="2">
    <source>
        <dbReference type="Proteomes" id="UP000593565"/>
    </source>
</evidence>
<protein>
    <submittedName>
        <fullName evidence="1">Uncharacterized protein</fullName>
    </submittedName>
</protein>